<organism evidence="3 4">
    <name type="scientific">Ramazzottius varieornatus</name>
    <name type="common">Water bear</name>
    <name type="synonym">Tardigrade</name>
    <dbReference type="NCBI Taxonomy" id="947166"/>
    <lineage>
        <taxon>Eukaryota</taxon>
        <taxon>Metazoa</taxon>
        <taxon>Ecdysozoa</taxon>
        <taxon>Tardigrada</taxon>
        <taxon>Eutardigrada</taxon>
        <taxon>Parachela</taxon>
        <taxon>Hypsibioidea</taxon>
        <taxon>Ramazzottiidae</taxon>
        <taxon>Ramazzottius</taxon>
    </lineage>
</organism>
<protein>
    <recommendedName>
        <fullName evidence="5">Corticotropin-releasing factor domain-containing protein</fullName>
    </recommendedName>
</protein>
<dbReference type="AlphaFoldDB" id="A0A1D1VEH6"/>
<evidence type="ECO:0000313" key="4">
    <source>
        <dbReference type="Proteomes" id="UP000186922"/>
    </source>
</evidence>
<sequence length="84" mass="9655">MDPLFRLKMAVHILLIFVMIFRTVRSDPRSPTRPWTMFKKDLESSSSEGDGGNRGAQKGHAQLNVTLNKLRQLAAYYSHRGRPR</sequence>
<dbReference type="EMBL" id="BDGG01000005">
    <property type="protein sequence ID" value="GAV00047.1"/>
    <property type="molecule type" value="Genomic_DNA"/>
</dbReference>
<evidence type="ECO:0000256" key="1">
    <source>
        <dbReference type="SAM" id="MobiDB-lite"/>
    </source>
</evidence>
<evidence type="ECO:0000256" key="2">
    <source>
        <dbReference type="SAM" id="SignalP"/>
    </source>
</evidence>
<keyword evidence="2" id="KW-0732">Signal</keyword>
<comment type="caution">
    <text evidence="3">The sequence shown here is derived from an EMBL/GenBank/DDBJ whole genome shotgun (WGS) entry which is preliminary data.</text>
</comment>
<evidence type="ECO:0000313" key="3">
    <source>
        <dbReference type="EMBL" id="GAV00047.1"/>
    </source>
</evidence>
<gene>
    <name evidence="3" type="primary">RvY_10955</name>
    <name evidence="3" type="synonym">RvY_10955.2</name>
    <name evidence="3" type="ORF">RvY_10955-2</name>
</gene>
<feature type="region of interest" description="Disordered" evidence="1">
    <location>
        <begin position="26"/>
        <end position="62"/>
    </location>
</feature>
<accession>A0A1D1VEH6</accession>
<feature type="chain" id="PRO_5008898344" description="Corticotropin-releasing factor domain-containing protein" evidence="2">
    <location>
        <begin position="27"/>
        <end position="84"/>
    </location>
</feature>
<name>A0A1D1VEH6_RAMVA</name>
<dbReference type="Proteomes" id="UP000186922">
    <property type="component" value="Unassembled WGS sequence"/>
</dbReference>
<keyword evidence="4" id="KW-1185">Reference proteome</keyword>
<reference evidence="3 4" key="1">
    <citation type="journal article" date="2016" name="Nat. Commun.">
        <title>Extremotolerant tardigrade genome and improved radiotolerance of human cultured cells by tardigrade-unique protein.</title>
        <authorList>
            <person name="Hashimoto T."/>
            <person name="Horikawa D.D."/>
            <person name="Saito Y."/>
            <person name="Kuwahara H."/>
            <person name="Kozuka-Hata H."/>
            <person name="Shin-I T."/>
            <person name="Minakuchi Y."/>
            <person name="Ohishi K."/>
            <person name="Motoyama A."/>
            <person name="Aizu T."/>
            <person name="Enomoto A."/>
            <person name="Kondo K."/>
            <person name="Tanaka S."/>
            <person name="Hara Y."/>
            <person name="Koshikawa S."/>
            <person name="Sagara H."/>
            <person name="Miura T."/>
            <person name="Yokobori S."/>
            <person name="Miyagawa K."/>
            <person name="Suzuki Y."/>
            <person name="Kubo T."/>
            <person name="Oyama M."/>
            <person name="Kohara Y."/>
            <person name="Fujiyama A."/>
            <person name="Arakawa K."/>
            <person name="Katayama T."/>
            <person name="Toyoda A."/>
            <person name="Kunieda T."/>
        </authorList>
    </citation>
    <scope>NUCLEOTIDE SEQUENCE [LARGE SCALE GENOMIC DNA]</scope>
    <source>
        <strain evidence="3 4">YOKOZUNA-1</strain>
    </source>
</reference>
<feature type="signal peptide" evidence="2">
    <location>
        <begin position="1"/>
        <end position="26"/>
    </location>
</feature>
<proteinExistence type="predicted"/>
<evidence type="ECO:0008006" key="5">
    <source>
        <dbReference type="Google" id="ProtNLM"/>
    </source>
</evidence>